<dbReference type="SUPFAM" id="SSF53098">
    <property type="entry name" value="Ribonuclease H-like"/>
    <property type="match status" value="1"/>
</dbReference>
<dbReference type="GO" id="GO:0003676">
    <property type="term" value="F:nucleic acid binding"/>
    <property type="evidence" value="ECO:0007669"/>
    <property type="project" value="InterPro"/>
</dbReference>
<dbReference type="InterPro" id="IPR039537">
    <property type="entry name" value="Retrotran_Ty1/copia-like"/>
</dbReference>
<dbReference type="Proteomes" id="UP000257109">
    <property type="component" value="Unassembled WGS sequence"/>
</dbReference>
<feature type="non-terminal residue" evidence="4">
    <location>
        <position position="1"/>
    </location>
</feature>
<dbReference type="PANTHER" id="PTHR42648">
    <property type="entry name" value="TRANSPOSASE, PUTATIVE-RELATED"/>
    <property type="match status" value="1"/>
</dbReference>
<evidence type="ECO:0000313" key="4">
    <source>
        <dbReference type="EMBL" id="RDX91266.1"/>
    </source>
</evidence>
<keyword evidence="1" id="KW-0645">Protease</keyword>
<dbReference type="EMBL" id="QJKJ01005171">
    <property type="protein sequence ID" value="RDX91266.1"/>
    <property type="molecule type" value="Genomic_DNA"/>
</dbReference>
<gene>
    <name evidence="4" type="ORF">CR513_26782</name>
</gene>
<dbReference type="AlphaFoldDB" id="A0A371GL57"/>
<accession>A0A371GL57</accession>
<evidence type="ECO:0000259" key="3">
    <source>
        <dbReference type="PROSITE" id="PS50994"/>
    </source>
</evidence>
<organism evidence="4 5">
    <name type="scientific">Mucuna pruriens</name>
    <name type="common">Velvet bean</name>
    <name type="synonym">Dolichos pruriens</name>
    <dbReference type="NCBI Taxonomy" id="157652"/>
    <lineage>
        <taxon>Eukaryota</taxon>
        <taxon>Viridiplantae</taxon>
        <taxon>Streptophyta</taxon>
        <taxon>Embryophyta</taxon>
        <taxon>Tracheophyta</taxon>
        <taxon>Spermatophyta</taxon>
        <taxon>Magnoliopsida</taxon>
        <taxon>eudicotyledons</taxon>
        <taxon>Gunneridae</taxon>
        <taxon>Pentapetalae</taxon>
        <taxon>rosids</taxon>
        <taxon>fabids</taxon>
        <taxon>Fabales</taxon>
        <taxon>Fabaceae</taxon>
        <taxon>Papilionoideae</taxon>
        <taxon>50 kb inversion clade</taxon>
        <taxon>NPAAA clade</taxon>
        <taxon>indigoferoid/millettioid clade</taxon>
        <taxon>Phaseoleae</taxon>
        <taxon>Mucuna</taxon>
    </lineage>
</organism>
<dbReference type="PANTHER" id="PTHR42648:SF21">
    <property type="entry name" value="CYSTEINE-RICH RLK (RECEPTOR-LIKE PROTEIN KINASE) 8"/>
    <property type="match status" value="1"/>
</dbReference>
<dbReference type="OrthoDB" id="1932348at2759"/>
<evidence type="ECO:0000256" key="1">
    <source>
        <dbReference type="ARBA" id="ARBA00022670"/>
    </source>
</evidence>
<dbReference type="PROSITE" id="PS50994">
    <property type="entry name" value="INTEGRASE"/>
    <property type="match status" value="1"/>
</dbReference>
<keyword evidence="2" id="KW-0175">Coiled coil</keyword>
<feature type="coiled-coil region" evidence="2">
    <location>
        <begin position="107"/>
        <end position="137"/>
    </location>
</feature>
<dbReference type="GO" id="GO:0008233">
    <property type="term" value="F:peptidase activity"/>
    <property type="evidence" value="ECO:0007669"/>
    <property type="project" value="UniProtKB-KW"/>
</dbReference>
<dbReference type="InterPro" id="IPR036397">
    <property type="entry name" value="RNaseH_sf"/>
</dbReference>
<keyword evidence="5" id="KW-1185">Reference proteome</keyword>
<dbReference type="InterPro" id="IPR001584">
    <property type="entry name" value="Integrase_cat-core"/>
</dbReference>
<name>A0A371GL57_MUCPR</name>
<dbReference type="Gene3D" id="3.30.420.10">
    <property type="entry name" value="Ribonuclease H-like superfamily/Ribonuclease H"/>
    <property type="match status" value="1"/>
</dbReference>
<dbReference type="GO" id="GO:0015074">
    <property type="term" value="P:DNA integration"/>
    <property type="evidence" value="ECO:0007669"/>
    <property type="project" value="InterPro"/>
</dbReference>
<reference evidence="4" key="1">
    <citation type="submission" date="2018-05" db="EMBL/GenBank/DDBJ databases">
        <title>Draft genome of Mucuna pruriens seed.</title>
        <authorList>
            <person name="Nnadi N.E."/>
            <person name="Vos R."/>
            <person name="Hasami M.H."/>
            <person name="Devisetty U.K."/>
            <person name="Aguiy J.C."/>
        </authorList>
    </citation>
    <scope>NUCLEOTIDE SEQUENCE [LARGE SCALE GENOMIC DNA]</scope>
    <source>
        <strain evidence="4">JCA_2017</strain>
    </source>
</reference>
<proteinExistence type="predicted"/>
<evidence type="ECO:0000256" key="2">
    <source>
        <dbReference type="SAM" id="Coils"/>
    </source>
</evidence>
<keyword evidence="1" id="KW-0378">Hydrolase</keyword>
<feature type="domain" description="Integrase catalytic" evidence="3">
    <location>
        <begin position="363"/>
        <end position="471"/>
    </location>
</feature>
<protein>
    <recommendedName>
        <fullName evidence="3">Integrase catalytic domain-containing protein</fullName>
    </recommendedName>
</protein>
<sequence length="471" mass="55706">MRTTFFLIKEDPLHKNHSRKFIKEIKDKIQVMCFECKKLGRFKSECPSLEKEKKKFFFKKKKEEDEGENICLMNEKNMKKSQLQTSYQGLLSNSSTLSIGCIDLKKCSKLSKEFDVLQKENDLLKKNNESLKEEKTQNLSTINTLNINEQLQEEKKDLKKDKSTSHYLNCRRFGHLSYDYRDHPNHLGLTRKDPREFGYLQTCLFLLHICLTQRRRHQSWYLISGCLRQMTGERSMFQDLRPESGRWVTFRGKQKGKIAGIGKINKHIFHSIDNVLFIEGLKHNLLSIDQLCNNEYDRVSCLVSIKDDQWTCHKKIGHRRLRLISKLKKHNIIRGLPSLAYKANLLCDACKKKEIKLEDILSPKTLPFELLHIDLCGLTRTTFMSGKRYGLVVVMFVTHKDESFKVFSIFLKRVQNEKENINITYIKRDRGREFENDNFQKLYKENGILLNFSYTNIHQQNGVKERKNRYL</sequence>
<dbReference type="GO" id="GO:0006508">
    <property type="term" value="P:proteolysis"/>
    <property type="evidence" value="ECO:0007669"/>
    <property type="project" value="UniProtKB-KW"/>
</dbReference>
<comment type="caution">
    <text evidence="4">The sequence shown here is derived from an EMBL/GenBank/DDBJ whole genome shotgun (WGS) entry which is preliminary data.</text>
</comment>
<dbReference type="Pfam" id="PF22936">
    <property type="entry name" value="Pol_BBD"/>
    <property type="match status" value="1"/>
</dbReference>
<evidence type="ECO:0000313" key="5">
    <source>
        <dbReference type="Proteomes" id="UP000257109"/>
    </source>
</evidence>
<dbReference type="InterPro" id="IPR054722">
    <property type="entry name" value="PolX-like_BBD"/>
</dbReference>
<dbReference type="InterPro" id="IPR012337">
    <property type="entry name" value="RNaseH-like_sf"/>
</dbReference>